<feature type="signal peptide" evidence="2">
    <location>
        <begin position="1"/>
        <end position="25"/>
    </location>
</feature>
<feature type="compositionally biased region" description="Basic residues" evidence="1">
    <location>
        <begin position="57"/>
        <end position="69"/>
    </location>
</feature>
<protein>
    <recommendedName>
        <fullName evidence="5">Secreted protein</fullName>
    </recommendedName>
</protein>
<dbReference type="Proteomes" id="UP000540909">
    <property type="component" value="Unassembled WGS sequence"/>
</dbReference>
<feature type="region of interest" description="Disordered" evidence="1">
    <location>
        <begin position="44"/>
        <end position="107"/>
    </location>
</feature>
<dbReference type="EMBL" id="JACIFY010000035">
    <property type="protein sequence ID" value="MBB4239187.1"/>
    <property type="molecule type" value="Genomic_DNA"/>
</dbReference>
<sequence>MRLSALVPSAAAAALLFAFTSADVAAKGGNHRSCAELQAMMDHGLTGGKHAGEGPKKRAKIEKKMRKKGCSTSADLATPLSDRPRPDLLTHRPETASGTAGRLPEKT</sequence>
<gene>
    <name evidence="3" type="ORF">GGD57_005807</name>
</gene>
<evidence type="ECO:0000313" key="4">
    <source>
        <dbReference type="Proteomes" id="UP000540909"/>
    </source>
</evidence>
<reference evidence="3 4" key="1">
    <citation type="submission" date="2020-08" db="EMBL/GenBank/DDBJ databases">
        <title>Genomic Encyclopedia of Type Strains, Phase IV (KMG-V): Genome sequencing to study the core and pangenomes of soil and plant-associated prokaryotes.</title>
        <authorList>
            <person name="Whitman W."/>
        </authorList>
    </citation>
    <scope>NUCLEOTIDE SEQUENCE [LARGE SCALE GENOMIC DNA]</scope>
    <source>
        <strain evidence="3 4">SEMIA 4089</strain>
    </source>
</reference>
<name>A0A7W6W7Z8_9HYPH</name>
<evidence type="ECO:0000256" key="1">
    <source>
        <dbReference type="SAM" id="MobiDB-lite"/>
    </source>
</evidence>
<proteinExistence type="predicted"/>
<accession>A0A7W6W7Z8</accession>
<organism evidence="3 4">
    <name type="scientific">Rhizobium esperanzae</name>
    <dbReference type="NCBI Taxonomy" id="1967781"/>
    <lineage>
        <taxon>Bacteria</taxon>
        <taxon>Pseudomonadati</taxon>
        <taxon>Pseudomonadota</taxon>
        <taxon>Alphaproteobacteria</taxon>
        <taxon>Hyphomicrobiales</taxon>
        <taxon>Rhizobiaceae</taxon>
        <taxon>Rhizobium/Agrobacterium group</taxon>
        <taxon>Rhizobium</taxon>
    </lineage>
</organism>
<feature type="compositionally biased region" description="Basic and acidic residues" evidence="1">
    <location>
        <begin position="82"/>
        <end position="94"/>
    </location>
</feature>
<feature type="chain" id="PRO_5031160466" description="Secreted protein" evidence="2">
    <location>
        <begin position="26"/>
        <end position="107"/>
    </location>
</feature>
<evidence type="ECO:0008006" key="5">
    <source>
        <dbReference type="Google" id="ProtNLM"/>
    </source>
</evidence>
<comment type="caution">
    <text evidence="3">The sequence shown here is derived from an EMBL/GenBank/DDBJ whole genome shotgun (WGS) entry which is preliminary data.</text>
</comment>
<dbReference type="AlphaFoldDB" id="A0A7W6W7Z8"/>
<keyword evidence="2" id="KW-0732">Signal</keyword>
<evidence type="ECO:0000256" key="2">
    <source>
        <dbReference type="SAM" id="SignalP"/>
    </source>
</evidence>
<evidence type="ECO:0000313" key="3">
    <source>
        <dbReference type="EMBL" id="MBB4239187.1"/>
    </source>
</evidence>